<gene>
    <name evidence="1" type="ORF">M979_4338</name>
</gene>
<comment type="caution">
    <text evidence="1">The sequence shown here is derived from an EMBL/GenBank/DDBJ whole genome shotgun (WGS) entry which is preliminary data.</text>
</comment>
<reference evidence="1 2" key="1">
    <citation type="submission" date="2016-04" db="EMBL/GenBank/DDBJ databases">
        <title>ATOL: Assembling a taxonomically balanced genome-scale reconstruction of the evolutionary history of the Enterobacteriaceae.</title>
        <authorList>
            <person name="Plunkett G.III."/>
            <person name="Neeno-Eckwall E.C."/>
            <person name="Glasner J.D."/>
            <person name="Perna N.T."/>
        </authorList>
    </citation>
    <scope>NUCLEOTIDE SEQUENCE [LARGE SCALE GENOMIC DNA]</scope>
    <source>
        <strain evidence="1 2">ATCC 51607</strain>
    </source>
</reference>
<keyword evidence="2" id="KW-1185">Reference proteome</keyword>
<dbReference type="EMBL" id="LXEO01000070">
    <property type="protein sequence ID" value="OAT14652.1"/>
    <property type="molecule type" value="Genomic_DNA"/>
</dbReference>
<dbReference type="PATRIC" id="fig|1354255.3.peg.4468"/>
<proteinExistence type="predicted"/>
<accession>A0A1B7HGG0</accession>
<evidence type="ECO:0000313" key="2">
    <source>
        <dbReference type="Proteomes" id="UP000078286"/>
    </source>
</evidence>
<name>A0A1B7HGG0_9ENTR</name>
<dbReference type="RefSeq" id="WP_064556356.1">
    <property type="nucleotide sequence ID" value="NZ_LXEO01000070.1"/>
</dbReference>
<sequence length="142" mass="16250">MSELVFYPVDGFHYEDAYLDGDVYKNGWGQTLETLNSFGGNYVLISLTEARERIRAAAGKPVREITEAEFTEKLYMLPPMNWRAGVSSQSFKFMEMICQDVTDIFAEVDGRFFTLADKSSLSHEQIINRITEEVLKTEEKGQ</sequence>
<organism evidence="1 2">
    <name type="scientific">Buttiauxella noackiae ATCC 51607</name>
    <dbReference type="NCBI Taxonomy" id="1354255"/>
    <lineage>
        <taxon>Bacteria</taxon>
        <taxon>Pseudomonadati</taxon>
        <taxon>Pseudomonadota</taxon>
        <taxon>Gammaproteobacteria</taxon>
        <taxon>Enterobacterales</taxon>
        <taxon>Enterobacteriaceae</taxon>
        <taxon>Buttiauxella</taxon>
    </lineage>
</organism>
<evidence type="ECO:0000313" key="1">
    <source>
        <dbReference type="EMBL" id="OAT14652.1"/>
    </source>
</evidence>
<protein>
    <submittedName>
        <fullName evidence="1">Uncharacterized protein</fullName>
    </submittedName>
</protein>
<dbReference type="Proteomes" id="UP000078286">
    <property type="component" value="Unassembled WGS sequence"/>
</dbReference>
<dbReference type="AlphaFoldDB" id="A0A1B7HGG0"/>